<evidence type="ECO:0000256" key="7">
    <source>
        <dbReference type="ARBA" id="ARBA00022741"/>
    </source>
</evidence>
<evidence type="ECO:0000256" key="8">
    <source>
        <dbReference type="ARBA" id="ARBA00022777"/>
    </source>
</evidence>
<keyword evidence="8" id="KW-0418">Kinase</keyword>
<keyword evidence="5" id="KW-0597">Phosphoprotein</keyword>
<dbReference type="InterPro" id="IPR003594">
    <property type="entry name" value="HATPase_dom"/>
</dbReference>
<dbReference type="SUPFAM" id="SSF47384">
    <property type="entry name" value="Homodimeric domain of signal transducing histidine kinase"/>
    <property type="match status" value="1"/>
</dbReference>
<comment type="subcellular location">
    <subcellularLocation>
        <location evidence="2">Cell membrane</location>
        <topology evidence="2">Multi-pass membrane protein</topology>
    </subcellularLocation>
</comment>
<dbReference type="InterPro" id="IPR036097">
    <property type="entry name" value="HisK_dim/P_sf"/>
</dbReference>
<gene>
    <name evidence="13" type="ORF">GCM10025791_15870</name>
</gene>
<dbReference type="PANTHER" id="PTHR44936:SF10">
    <property type="entry name" value="SENSOR PROTEIN RSTB"/>
    <property type="match status" value="1"/>
</dbReference>
<comment type="catalytic activity">
    <reaction evidence="1">
        <text>ATP + protein L-histidine = ADP + protein N-phospho-L-histidine.</text>
        <dbReference type="EC" id="2.7.13.3"/>
    </reaction>
</comment>
<dbReference type="Gene3D" id="3.30.565.10">
    <property type="entry name" value="Histidine kinase-like ATPase, C-terminal domain"/>
    <property type="match status" value="1"/>
</dbReference>
<keyword evidence="4" id="KW-1003">Cell membrane</keyword>
<keyword evidence="11" id="KW-0472">Membrane</keyword>
<evidence type="ECO:0000256" key="2">
    <source>
        <dbReference type="ARBA" id="ARBA00004651"/>
    </source>
</evidence>
<organism evidence="13 14">
    <name type="scientific">Halioxenophilus aromaticivorans</name>
    <dbReference type="NCBI Taxonomy" id="1306992"/>
    <lineage>
        <taxon>Bacteria</taxon>
        <taxon>Pseudomonadati</taxon>
        <taxon>Pseudomonadota</taxon>
        <taxon>Gammaproteobacteria</taxon>
        <taxon>Alteromonadales</taxon>
        <taxon>Alteromonadaceae</taxon>
        <taxon>Halioxenophilus</taxon>
    </lineage>
</organism>
<feature type="domain" description="Histidine kinase" evidence="12">
    <location>
        <begin position="236"/>
        <end position="448"/>
    </location>
</feature>
<dbReference type="InterPro" id="IPR003661">
    <property type="entry name" value="HisK_dim/P_dom"/>
</dbReference>
<keyword evidence="9" id="KW-0067">ATP-binding</keyword>
<dbReference type="Proteomes" id="UP001409585">
    <property type="component" value="Unassembled WGS sequence"/>
</dbReference>
<evidence type="ECO:0000313" key="13">
    <source>
        <dbReference type="EMBL" id="GAA4938626.1"/>
    </source>
</evidence>
<comment type="caution">
    <text evidence="13">The sequence shown here is derived from an EMBL/GenBank/DDBJ whole genome shotgun (WGS) entry which is preliminary data.</text>
</comment>
<dbReference type="CDD" id="cd00082">
    <property type="entry name" value="HisKA"/>
    <property type="match status" value="1"/>
</dbReference>
<dbReference type="PROSITE" id="PS50109">
    <property type="entry name" value="HIS_KIN"/>
    <property type="match status" value="1"/>
</dbReference>
<evidence type="ECO:0000256" key="5">
    <source>
        <dbReference type="ARBA" id="ARBA00022553"/>
    </source>
</evidence>
<dbReference type="PRINTS" id="PR00344">
    <property type="entry name" value="BCTRLSENSOR"/>
</dbReference>
<keyword evidence="14" id="KW-1185">Reference proteome</keyword>
<sequence length="448" mass="50224">MVKNWLAALRRASANNRLLLRYYFAIIFGIAAVALVLDLVFYPWVKTQESQRTYDALYQLANTVAEAHINEPINNNDGNDQNKTANKTTPPQEHILGRYTLRILPAQTVHSEQAANDIQPYSVASNDQGQRFLNWPSRNGQHWVQFGPLEPAALPPDWPTWIFYGSLFILVSLWLQPLLKDLDRISHAVNDFRNDYRAPLPQLKNSSNLKPLANNIASMAEKIRHLIETQKDLSNVLSHEMRTPLSRVKFSLALLSSNEQLSQQQRNELAGIDQDINELQQLTQAMLEFAKLDHPDMAIEVQTLEANYWLHSYADKQQRHCQPLQLTTELTAAANSTSILADPYWLELALSNLVANAQRYAQNQIEITLNHSAEGFELSVADDGPGIAEAQQNQVVKPFYQADHNNKKGFGLGLALVDRIAQLHGGHLRVGSAALGGALVSIKVSYSA</sequence>
<keyword evidence="11" id="KW-1133">Transmembrane helix</keyword>
<keyword evidence="6" id="KW-0808">Transferase</keyword>
<dbReference type="InterPro" id="IPR036890">
    <property type="entry name" value="HATPase_C_sf"/>
</dbReference>
<name>A0AAV3U0R0_9ALTE</name>
<evidence type="ECO:0000256" key="6">
    <source>
        <dbReference type="ARBA" id="ARBA00022679"/>
    </source>
</evidence>
<dbReference type="AlphaFoldDB" id="A0AAV3U0R0"/>
<dbReference type="InterPro" id="IPR050980">
    <property type="entry name" value="2C_sensor_his_kinase"/>
</dbReference>
<evidence type="ECO:0000256" key="11">
    <source>
        <dbReference type="SAM" id="Phobius"/>
    </source>
</evidence>
<dbReference type="EC" id="2.7.13.3" evidence="3"/>
<accession>A0AAV3U0R0</accession>
<dbReference type="EMBL" id="BAABLX010000009">
    <property type="protein sequence ID" value="GAA4938626.1"/>
    <property type="molecule type" value="Genomic_DNA"/>
</dbReference>
<reference evidence="14" key="1">
    <citation type="journal article" date="2019" name="Int. J. Syst. Evol. Microbiol.">
        <title>The Global Catalogue of Microorganisms (GCM) 10K type strain sequencing project: providing services to taxonomists for standard genome sequencing and annotation.</title>
        <authorList>
            <consortium name="The Broad Institute Genomics Platform"/>
            <consortium name="The Broad Institute Genome Sequencing Center for Infectious Disease"/>
            <person name="Wu L."/>
            <person name="Ma J."/>
        </authorList>
    </citation>
    <scope>NUCLEOTIDE SEQUENCE [LARGE SCALE GENOMIC DNA]</scope>
    <source>
        <strain evidence="14">JCM 19134</strain>
    </source>
</reference>
<evidence type="ECO:0000256" key="9">
    <source>
        <dbReference type="ARBA" id="ARBA00022840"/>
    </source>
</evidence>
<proteinExistence type="predicted"/>
<dbReference type="PANTHER" id="PTHR44936">
    <property type="entry name" value="SENSOR PROTEIN CREC"/>
    <property type="match status" value="1"/>
</dbReference>
<dbReference type="Pfam" id="PF02518">
    <property type="entry name" value="HATPase_c"/>
    <property type="match status" value="1"/>
</dbReference>
<feature type="transmembrane region" description="Helical" evidence="11">
    <location>
        <begin position="20"/>
        <end position="45"/>
    </location>
</feature>
<dbReference type="CDD" id="cd00075">
    <property type="entry name" value="HATPase"/>
    <property type="match status" value="1"/>
</dbReference>
<feature type="region of interest" description="Disordered" evidence="10">
    <location>
        <begin position="70"/>
        <end position="91"/>
    </location>
</feature>
<keyword evidence="7" id="KW-0547">Nucleotide-binding</keyword>
<evidence type="ECO:0000256" key="1">
    <source>
        <dbReference type="ARBA" id="ARBA00000085"/>
    </source>
</evidence>
<dbReference type="SUPFAM" id="SSF55874">
    <property type="entry name" value="ATPase domain of HSP90 chaperone/DNA topoisomerase II/histidine kinase"/>
    <property type="match status" value="1"/>
</dbReference>
<dbReference type="GO" id="GO:0000155">
    <property type="term" value="F:phosphorelay sensor kinase activity"/>
    <property type="evidence" value="ECO:0007669"/>
    <property type="project" value="InterPro"/>
</dbReference>
<evidence type="ECO:0000256" key="10">
    <source>
        <dbReference type="SAM" id="MobiDB-lite"/>
    </source>
</evidence>
<feature type="compositionally biased region" description="Polar residues" evidence="10">
    <location>
        <begin position="72"/>
        <end position="91"/>
    </location>
</feature>
<dbReference type="InterPro" id="IPR005467">
    <property type="entry name" value="His_kinase_dom"/>
</dbReference>
<dbReference type="GO" id="GO:0005524">
    <property type="term" value="F:ATP binding"/>
    <property type="evidence" value="ECO:0007669"/>
    <property type="project" value="UniProtKB-KW"/>
</dbReference>
<dbReference type="Gene3D" id="1.10.287.130">
    <property type="match status" value="1"/>
</dbReference>
<dbReference type="SMART" id="SM00388">
    <property type="entry name" value="HisKA"/>
    <property type="match status" value="1"/>
</dbReference>
<evidence type="ECO:0000313" key="14">
    <source>
        <dbReference type="Proteomes" id="UP001409585"/>
    </source>
</evidence>
<evidence type="ECO:0000259" key="12">
    <source>
        <dbReference type="PROSITE" id="PS50109"/>
    </source>
</evidence>
<evidence type="ECO:0000256" key="4">
    <source>
        <dbReference type="ARBA" id="ARBA00022475"/>
    </source>
</evidence>
<protein>
    <recommendedName>
        <fullName evidence="3">histidine kinase</fullName>
        <ecNumber evidence="3">2.7.13.3</ecNumber>
    </recommendedName>
</protein>
<keyword evidence="11" id="KW-0812">Transmembrane</keyword>
<dbReference type="GO" id="GO:0005886">
    <property type="term" value="C:plasma membrane"/>
    <property type="evidence" value="ECO:0007669"/>
    <property type="project" value="UniProtKB-SubCell"/>
</dbReference>
<dbReference type="InterPro" id="IPR004358">
    <property type="entry name" value="Sig_transdc_His_kin-like_C"/>
</dbReference>
<dbReference type="SMART" id="SM00387">
    <property type="entry name" value="HATPase_c"/>
    <property type="match status" value="1"/>
</dbReference>
<dbReference type="RefSeq" id="WP_345419762.1">
    <property type="nucleotide sequence ID" value="NZ_AP031496.1"/>
</dbReference>
<evidence type="ECO:0000256" key="3">
    <source>
        <dbReference type="ARBA" id="ARBA00012438"/>
    </source>
</evidence>
<dbReference type="Pfam" id="PF00512">
    <property type="entry name" value="HisKA"/>
    <property type="match status" value="1"/>
</dbReference>